<dbReference type="AlphaFoldDB" id="A0A068VPQ4"/>
<dbReference type="EMBL" id="LM676427">
    <property type="protein sequence ID" value="CEP26950.1"/>
    <property type="molecule type" value="Genomic_DNA"/>
</dbReference>
<name>A0A068VPQ4_PROFF</name>
<gene>
    <name evidence="1" type="ORF">PFCIRM138_11080</name>
</gene>
<reference evidence="1" key="1">
    <citation type="submission" date="2014-08" db="EMBL/GenBank/DDBJ databases">
        <authorList>
            <person name="Falentin Helene"/>
        </authorList>
    </citation>
    <scope>NUCLEOTIDE SEQUENCE</scope>
</reference>
<proteinExistence type="predicted"/>
<dbReference type="PATRIC" id="fig|66712.6.peg.644"/>
<protein>
    <submittedName>
        <fullName evidence="1">Uncharacterized protein</fullName>
    </submittedName>
</protein>
<evidence type="ECO:0000313" key="1">
    <source>
        <dbReference type="EMBL" id="CEP26950.1"/>
    </source>
</evidence>
<organism evidence="1">
    <name type="scientific">Propionibacterium freudenreichii subsp. freudenreichii</name>
    <dbReference type="NCBI Taxonomy" id="66712"/>
    <lineage>
        <taxon>Bacteria</taxon>
        <taxon>Bacillati</taxon>
        <taxon>Actinomycetota</taxon>
        <taxon>Actinomycetes</taxon>
        <taxon>Propionibacteriales</taxon>
        <taxon>Propionibacteriaceae</taxon>
        <taxon>Propionibacterium</taxon>
    </lineage>
</organism>
<accession>A0A068VPQ4</accession>
<sequence>MPASGEKPIALPGEAVDKLFDRYQNVYGQPQQ</sequence>
<dbReference type="KEGG" id="pfre:RM25_0620"/>